<proteinExistence type="predicted"/>
<dbReference type="SUPFAM" id="SSF48317">
    <property type="entry name" value="Acid phosphatase/Vanadium-dependent haloperoxidase"/>
    <property type="match status" value="1"/>
</dbReference>
<dbReference type="InterPro" id="IPR052559">
    <property type="entry name" value="V-haloperoxidase"/>
</dbReference>
<accession>A0AB39MP01</accession>
<dbReference type="InterPro" id="IPR016119">
    <property type="entry name" value="Br/Cl_peroxidase_C"/>
</dbReference>
<dbReference type="RefSeq" id="WP_369192299.1">
    <property type="nucleotide sequence ID" value="NZ_CP163431.1"/>
</dbReference>
<evidence type="ECO:0000313" key="3">
    <source>
        <dbReference type="EMBL" id="XDQ07524.1"/>
    </source>
</evidence>
<dbReference type="PANTHER" id="PTHR34599:SF2">
    <property type="entry name" value="TRAF-TYPE DOMAIN-CONTAINING PROTEIN"/>
    <property type="match status" value="1"/>
</dbReference>
<dbReference type="InterPro" id="IPR055161">
    <property type="entry name" value="NapH1-like_2nd"/>
</dbReference>
<dbReference type="Pfam" id="PF21167">
    <property type="entry name" value="DUF6851"/>
    <property type="match status" value="1"/>
</dbReference>
<feature type="domain" description="Vanadium-dependent haloperoxidase NapH1-like second helical-bundle" evidence="2">
    <location>
        <begin position="309"/>
        <end position="481"/>
    </location>
</feature>
<name>A0AB39MP01_9ACTN</name>
<dbReference type="InterPro" id="IPR049283">
    <property type="entry name" value="DUF6851"/>
</dbReference>
<dbReference type="Gene3D" id="1.10.606.10">
    <property type="entry name" value="Vanadium-containing Chloroperoxidase, domain 2"/>
    <property type="match status" value="1"/>
</dbReference>
<dbReference type="EMBL" id="CP163431">
    <property type="protein sequence ID" value="XDQ07524.1"/>
    <property type="molecule type" value="Genomic_DNA"/>
</dbReference>
<feature type="domain" description="DUF6851" evidence="1">
    <location>
        <begin position="60"/>
        <end position="196"/>
    </location>
</feature>
<protein>
    <submittedName>
        <fullName evidence="3">DUF6851 domain-containing protein</fullName>
    </submittedName>
</protein>
<reference evidence="3" key="1">
    <citation type="submission" date="2024-07" db="EMBL/GenBank/DDBJ databases">
        <authorList>
            <person name="Yu S.T."/>
        </authorList>
    </citation>
    <scope>NUCLEOTIDE SEQUENCE</scope>
    <source>
        <strain evidence="3">R08</strain>
    </source>
</reference>
<sequence length="485" mass="52405">MTTTPPAPPAAAPAGFAFDFDDGNFYRDLIAAAGDSSGQQQAIAPQDVSLIVWVQAVMWAARFDALAPYHPTAVGVHARIDRRPAAERATNRNKNIAALYASSHVANAVYPEREHVMRQMMTVLGLDPDDTAPDPTTPAGIGTLAGQAAVRAHAHDGMNFLGDVGRTHRGPAFADYTAYRPANTPHELADPARWQPAQRPHRRRAGGGPGDKGVFTVQQFLTPQLRLTTPYTYEDPARFELAPPEHTRHPDAPAYRQAADEVLAASAALSDEDKAAAEFFDNTYLSVLQSTKAAALAHDSGLDLDAWVQLLFTSSVAQLDALIAAWHHKHAYDAVRPFSAIRHTYGAQPVTAWGGPGLGTVDDLPATEWAGYLPPGDSPEYPCGTTTLIAAESQAARRFLGDDTLDWTHTVPAGSTLTEPATTPEKDVELHYATWSDFTRACARSRVHAGAHFPATTERSLHFGTQFGDRAHDFVQRHVNGTPDH</sequence>
<organism evidence="3">
    <name type="scientific">Streptomyces sp. R08</name>
    <dbReference type="NCBI Taxonomy" id="3238624"/>
    <lineage>
        <taxon>Bacteria</taxon>
        <taxon>Bacillati</taxon>
        <taxon>Actinomycetota</taxon>
        <taxon>Actinomycetes</taxon>
        <taxon>Kitasatosporales</taxon>
        <taxon>Streptomycetaceae</taxon>
        <taxon>Streptomyces</taxon>
    </lineage>
</organism>
<dbReference type="AlphaFoldDB" id="A0AB39MP01"/>
<evidence type="ECO:0000259" key="2">
    <source>
        <dbReference type="Pfam" id="PF22778"/>
    </source>
</evidence>
<dbReference type="GO" id="GO:0004601">
    <property type="term" value="F:peroxidase activity"/>
    <property type="evidence" value="ECO:0007669"/>
    <property type="project" value="InterPro"/>
</dbReference>
<gene>
    <name evidence="3" type="ORF">AB5J58_48390</name>
</gene>
<dbReference type="PANTHER" id="PTHR34599">
    <property type="entry name" value="PEROXIDASE-RELATED"/>
    <property type="match status" value="1"/>
</dbReference>
<dbReference type="InterPro" id="IPR036938">
    <property type="entry name" value="PAP2/HPO_sf"/>
</dbReference>
<dbReference type="Pfam" id="PF22778">
    <property type="entry name" value="VCPO_2nd"/>
    <property type="match status" value="1"/>
</dbReference>
<evidence type="ECO:0000259" key="1">
    <source>
        <dbReference type="Pfam" id="PF21167"/>
    </source>
</evidence>